<keyword evidence="1" id="KW-0067">ATP-binding</keyword>
<keyword evidence="1" id="KW-0547">Nucleotide-binding</keyword>
<reference evidence="1" key="1">
    <citation type="submission" date="2024-09" db="EMBL/GenBank/DDBJ databases">
        <authorList>
            <person name="Liu J."/>
        </authorList>
    </citation>
    <scope>NUCLEOTIDE SEQUENCE</scope>
    <source>
        <strain evidence="1">NBU2967</strain>
    </source>
</reference>
<evidence type="ECO:0000313" key="1">
    <source>
        <dbReference type="EMBL" id="MFH6603678.1"/>
    </source>
</evidence>
<dbReference type="EMBL" id="JBHFPV010000002">
    <property type="protein sequence ID" value="MFH6603678.1"/>
    <property type="molecule type" value="Genomic_DNA"/>
</dbReference>
<dbReference type="Proteomes" id="UP001595191">
    <property type="component" value="Unassembled WGS sequence"/>
</dbReference>
<proteinExistence type="predicted"/>
<protein>
    <submittedName>
        <fullName evidence="1">ATP-dependent DNA helicase RecQ</fullName>
    </submittedName>
</protein>
<accession>A0ACC7LIV3</accession>
<gene>
    <name evidence="1" type="ORF">ACEZ3G_09340</name>
</gene>
<keyword evidence="1" id="KW-0347">Helicase</keyword>
<evidence type="ECO:0000313" key="2">
    <source>
        <dbReference type="Proteomes" id="UP001595191"/>
    </source>
</evidence>
<name>A0ACC7LIV3_9FLAO</name>
<sequence>MTTTKNPKEILRGYWGYADFRGSQEKIIQAILDGKDVLGLMPTGGGKSLCYQVPSMAQEGICIVVSPLVALIQNQVDALKKKGIKAIALTGGIPFDEVDKLLDNCLYGNYKFLYLSPERLQQELVQTRIEQMNVNLIAIDEAHCISHWGHDFRPAYLDCAKLRGLLPETPMIALTATATAQVAADICDNLKFIDPLIVKDSFERTNIAFKVVQKEDKLYQLKQLCSKLEKSAIVYVQTRRMAEELSRFLNKNGLSASYFHGGNTKVEKQERLKLWLENRVQTMVATNAFGMGIDKSDVELVVHYQIPNCIENYFQEAGRAGRDGSPARAILLTNQNDIELAKNQFLKTLPNAEFLKLTYKKLNNYFQIAYNEGVNETFQLNFNEFCMAYGLNPILTYNALKILDQQSVIALSESFSKKTSVRFLADKDQIFRYLESNHQKAMIAQMLLRTYGGVFDHDTKINTALVAKKVGVQEFRVINALEGLHKDEIIDLKAKHSDIELTFLVPREDERTINTFASKVKELHQIKIDNLESMTTYVGNDKICRSLQILRYFGENHKKECGVCDVCLAQKTTPESSFDSIQKKVLSLLYENAMSSRELSALISDDEKVVLAILRGLLEDEKININTKNQYYIDRE</sequence>
<keyword evidence="2" id="KW-1185">Reference proteome</keyword>
<keyword evidence="1" id="KW-0378">Hydrolase</keyword>
<comment type="caution">
    <text evidence="1">The sequence shown here is derived from an EMBL/GenBank/DDBJ whole genome shotgun (WGS) entry which is preliminary data.</text>
</comment>
<organism evidence="1 2">
    <name type="scientific">Meishania litoralis</name>
    <dbReference type="NCBI Taxonomy" id="3434685"/>
    <lineage>
        <taxon>Bacteria</taxon>
        <taxon>Pseudomonadati</taxon>
        <taxon>Bacteroidota</taxon>
        <taxon>Flavobacteriia</taxon>
        <taxon>Flavobacteriales</taxon>
        <taxon>Flavobacteriaceae</taxon>
        <taxon>Meishania</taxon>
    </lineage>
</organism>